<reference evidence="2" key="1">
    <citation type="submission" date="2017-03" db="EMBL/GenBank/DDBJ databases">
        <title>Phytopthora megakarya and P. palmivora, two closely related causual agents of cacao black pod achieved similar genome size and gene model numbers by different mechanisms.</title>
        <authorList>
            <person name="Ali S."/>
            <person name="Shao J."/>
            <person name="Larry D.J."/>
            <person name="Kronmiller B."/>
            <person name="Shen D."/>
            <person name="Strem M.D."/>
            <person name="Melnick R.L."/>
            <person name="Guiltinan M.J."/>
            <person name="Tyler B.M."/>
            <person name="Meinhardt L.W."/>
            <person name="Bailey B.A."/>
        </authorList>
    </citation>
    <scope>NUCLEOTIDE SEQUENCE [LARGE SCALE GENOMIC DNA]</scope>
    <source>
        <strain evidence="2">zdho120</strain>
    </source>
</reference>
<dbReference type="OrthoDB" id="120907at2759"/>
<dbReference type="InterPro" id="IPR051320">
    <property type="entry name" value="Viral_Replic_Matur_Polypro"/>
</dbReference>
<name>A0A225WE69_9STRA</name>
<dbReference type="PANTHER" id="PTHR33064:SF37">
    <property type="entry name" value="RIBONUCLEASE H"/>
    <property type="match status" value="1"/>
</dbReference>
<evidence type="ECO:0000313" key="1">
    <source>
        <dbReference type="EMBL" id="OWZ15538.1"/>
    </source>
</evidence>
<organism evidence="1 2">
    <name type="scientific">Phytophthora megakarya</name>
    <dbReference type="NCBI Taxonomy" id="4795"/>
    <lineage>
        <taxon>Eukaryota</taxon>
        <taxon>Sar</taxon>
        <taxon>Stramenopiles</taxon>
        <taxon>Oomycota</taxon>
        <taxon>Peronosporomycetes</taxon>
        <taxon>Peronosporales</taxon>
        <taxon>Peronosporaceae</taxon>
        <taxon>Phytophthora</taxon>
    </lineage>
</organism>
<dbReference type="AlphaFoldDB" id="A0A225WE69"/>
<accession>A0A225WE69</accession>
<evidence type="ECO:0000313" key="2">
    <source>
        <dbReference type="Proteomes" id="UP000198211"/>
    </source>
</evidence>
<evidence type="ECO:0008006" key="3">
    <source>
        <dbReference type="Google" id="ProtNLM"/>
    </source>
</evidence>
<dbReference type="Proteomes" id="UP000198211">
    <property type="component" value="Unassembled WGS sequence"/>
</dbReference>
<dbReference type="InterPro" id="IPR043502">
    <property type="entry name" value="DNA/RNA_pol_sf"/>
</dbReference>
<sequence length="84" mass="9519">MRCLHPDKGHSPIKQKARRTPLRYLGNLYELLKDLLRAGLIAFSDSPWASPIVIVLKMNGVDIRLCIDYKMVNAVTAIVEFARP</sequence>
<proteinExistence type="predicted"/>
<dbReference type="EMBL" id="NBNE01001105">
    <property type="protein sequence ID" value="OWZ15538.1"/>
    <property type="molecule type" value="Genomic_DNA"/>
</dbReference>
<keyword evidence="2" id="KW-1185">Reference proteome</keyword>
<protein>
    <recommendedName>
        <fullName evidence="3">Reverse transcriptase</fullName>
    </recommendedName>
</protein>
<gene>
    <name evidence="1" type="ORF">PHMEG_00010800</name>
</gene>
<comment type="caution">
    <text evidence="1">The sequence shown here is derived from an EMBL/GenBank/DDBJ whole genome shotgun (WGS) entry which is preliminary data.</text>
</comment>
<dbReference type="Gene3D" id="3.10.10.10">
    <property type="entry name" value="HIV Type 1 Reverse Transcriptase, subunit A, domain 1"/>
    <property type="match status" value="1"/>
</dbReference>
<dbReference type="SUPFAM" id="SSF56672">
    <property type="entry name" value="DNA/RNA polymerases"/>
    <property type="match status" value="1"/>
</dbReference>
<dbReference type="STRING" id="4795.A0A225WE69"/>
<dbReference type="PANTHER" id="PTHR33064">
    <property type="entry name" value="POL PROTEIN"/>
    <property type="match status" value="1"/>
</dbReference>